<comment type="caution">
    <text evidence="1">The sequence shown here is derived from an EMBL/GenBank/DDBJ whole genome shotgun (WGS) entry which is preliminary data.</text>
</comment>
<name>A0A3M7RK09_BRAPC</name>
<sequence length="81" mass="9685">MNFEREISIFCKQFKTKNIVTNQRKFMCFFNTNKFFLVSLDQLADLELLDSMVNIPDFTRINRMILSEADAEMAVKEFEKF</sequence>
<evidence type="ECO:0000313" key="2">
    <source>
        <dbReference type="Proteomes" id="UP000276133"/>
    </source>
</evidence>
<evidence type="ECO:0000313" key="1">
    <source>
        <dbReference type="EMBL" id="RNA23814.1"/>
    </source>
</evidence>
<dbReference type="Proteomes" id="UP000276133">
    <property type="component" value="Unassembled WGS sequence"/>
</dbReference>
<dbReference type="AlphaFoldDB" id="A0A3M7RK09"/>
<reference evidence="1 2" key="1">
    <citation type="journal article" date="2018" name="Sci. Rep.">
        <title>Genomic signatures of local adaptation to the degree of environmental predictability in rotifers.</title>
        <authorList>
            <person name="Franch-Gras L."/>
            <person name="Hahn C."/>
            <person name="Garcia-Roger E.M."/>
            <person name="Carmona M.J."/>
            <person name="Serra M."/>
            <person name="Gomez A."/>
        </authorList>
    </citation>
    <scope>NUCLEOTIDE SEQUENCE [LARGE SCALE GENOMIC DNA]</scope>
    <source>
        <strain evidence="1">HYR1</strain>
    </source>
</reference>
<organism evidence="1 2">
    <name type="scientific">Brachionus plicatilis</name>
    <name type="common">Marine rotifer</name>
    <name type="synonym">Brachionus muelleri</name>
    <dbReference type="NCBI Taxonomy" id="10195"/>
    <lineage>
        <taxon>Eukaryota</taxon>
        <taxon>Metazoa</taxon>
        <taxon>Spiralia</taxon>
        <taxon>Gnathifera</taxon>
        <taxon>Rotifera</taxon>
        <taxon>Eurotatoria</taxon>
        <taxon>Monogononta</taxon>
        <taxon>Pseudotrocha</taxon>
        <taxon>Ploima</taxon>
        <taxon>Brachionidae</taxon>
        <taxon>Brachionus</taxon>
    </lineage>
</organism>
<gene>
    <name evidence="1" type="ORF">BpHYR1_036196</name>
</gene>
<proteinExistence type="predicted"/>
<protein>
    <submittedName>
        <fullName evidence="1">Uncharacterized protein</fullName>
    </submittedName>
</protein>
<dbReference type="EMBL" id="REGN01003213">
    <property type="protein sequence ID" value="RNA23814.1"/>
    <property type="molecule type" value="Genomic_DNA"/>
</dbReference>
<accession>A0A3M7RK09</accession>
<keyword evidence="2" id="KW-1185">Reference proteome</keyword>